<dbReference type="InterPro" id="IPR004119">
    <property type="entry name" value="EcKL"/>
</dbReference>
<sequence length="412" mass="48234">MEVMIKKTMDSILKEDGLDPETCYEIEEEELVQWTSSVHKVIVKVKCNKKLDLFFKFLSDNTDISDSLDTEIFFRNEVTFYNEVMNRFIKFQQERNVSNMFTSVPKCYSAVSDGEHDVIVLEDLKAKGFVMLDKMKVMNPRELKLLMQELGKFHAISLAMKDQQPTTFERIKHSLEETVFCKRFLDKFGELYEFAISDALKMAKLNFSEDEKYLHKLNIASKDICEKMIEIVRAKEEDEPYNVITHGDLWFSNLMFHYEEESNYPDQIKMLDFQVSRYASPALDVSYILISSTDKQTRENHQTSLLQSYHRSLSDYLIELGSNPEKIFPYVVLEDQLKKYARFGLWLTLFNLPHTLDEGDSFQGQKQDNDIQEEAEGQTHTAINAVYSRKSQECQDRILDCIKYVVDSGYLD</sequence>
<evidence type="ECO:0000313" key="3">
    <source>
        <dbReference type="Proteomes" id="UP001233999"/>
    </source>
</evidence>
<dbReference type="PANTHER" id="PTHR11012">
    <property type="entry name" value="PROTEIN KINASE-LIKE DOMAIN-CONTAINING"/>
    <property type="match status" value="1"/>
</dbReference>
<organism evidence="2 3">
    <name type="scientific">Diploptera punctata</name>
    <name type="common">Pacific beetle cockroach</name>
    <dbReference type="NCBI Taxonomy" id="6984"/>
    <lineage>
        <taxon>Eukaryota</taxon>
        <taxon>Metazoa</taxon>
        <taxon>Ecdysozoa</taxon>
        <taxon>Arthropoda</taxon>
        <taxon>Hexapoda</taxon>
        <taxon>Insecta</taxon>
        <taxon>Pterygota</taxon>
        <taxon>Neoptera</taxon>
        <taxon>Polyneoptera</taxon>
        <taxon>Dictyoptera</taxon>
        <taxon>Blattodea</taxon>
        <taxon>Blaberoidea</taxon>
        <taxon>Blaberidae</taxon>
        <taxon>Diplopterinae</taxon>
        <taxon>Diploptera</taxon>
    </lineage>
</organism>
<accession>A0AAD7ZU01</accession>
<dbReference type="SMART" id="SM00587">
    <property type="entry name" value="CHK"/>
    <property type="match status" value="1"/>
</dbReference>
<evidence type="ECO:0000313" key="2">
    <source>
        <dbReference type="EMBL" id="KAJ9586687.1"/>
    </source>
</evidence>
<dbReference type="InterPro" id="IPR015897">
    <property type="entry name" value="CHK_kinase-like"/>
</dbReference>
<proteinExistence type="predicted"/>
<keyword evidence="3" id="KW-1185">Reference proteome</keyword>
<reference evidence="2" key="2">
    <citation type="submission" date="2023-05" db="EMBL/GenBank/DDBJ databases">
        <authorList>
            <person name="Fouks B."/>
        </authorList>
    </citation>
    <scope>NUCLEOTIDE SEQUENCE</scope>
    <source>
        <strain evidence="2">Stay&amp;Tobe</strain>
        <tissue evidence="2">Testes</tissue>
    </source>
</reference>
<dbReference type="Gene3D" id="3.90.1200.10">
    <property type="match status" value="1"/>
</dbReference>
<comment type="caution">
    <text evidence="2">The sequence shown here is derived from an EMBL/GenBank/DDBJ whole genome shotgun (WGS) entry which is preliminary data.</text>
</comment>
<dbReference type="InterPro" id="IPR011009">
    <property type="entry name" value="Kinase-like_dom_sf"/>
</dbReference>
<protein>
    <recommendedName>
        <fullName evidence="1">CHK kinase-like domain-containing protein</fullName>
    </recommendedName>
</protein>
<name>A0AAD7ZU01_DIPPU</name>
<dbReference type="AlphaFoldDB" id="A0AAD7ZU01"/>
<dbReference type="Proteomes" id="UP001233999">
    <property type="component" value="Unassembled WGS sequence"/>
</dbReference>
<dbReference type="Pfam" id="PF02958">
    <property type="entry name" value="EcKL"/>
    <property type="match status" value="1"/>
</dbReference>
<evidence type="ECO:0000259" key="1">
    <source>
        <dbReference type="SMART" id="SM00587"/>
    </source>
</evidence>
<gene>
    <name evidence="2" type="ORF">L9F63_019725</name>
</gene>
<reference evidence="2" key="1">
    <citation type="journal article" date="2023" name="IScience">
        <title>Live-bearing cockroach genome reveals convergent evolutionary mechanisms linked to viviparity in insects and beyond.</title>
        <authorList>
            <person name="Fouks B."/>
            <person name="Harrison M.C."/>
            <person name="Mikhailova A.A."/>
            <person name="Marchal E."/>
            <person name="English S."/>
            <person name="Carruthers M."/>
            <person name="Jennings E.C."/>
            <person name="Chiamaka E.L."/>
            <person name="Frigard R.A."/>
            <person name="Pippel M."/>
            <person name="Attardo G.M."/>
            <person name="Benoit J.B."/>
            <person name="Bornberg-Bauer E."/>
            <person name="Tobe S.S."/>
        </authorList>
    </citation>
    <scope>NUCLEOTIDE SEQUENCE</scope>
    <source>
        <strain evidence="2">Stay&amp;Tobe</strain>
    </source>
</reference>
<dbReference type="SUPFAM" id="SSF56112">
    <property type="entry name" value="Protein kinase-like (PK-like)"/>
    <property type="match status" value="1"/>
</dbReference>
<dbReference type="PANTHER" id="PTHR11012:SF30">
    <property type="entry name" value="PROTEIN KINASE-LIKE DOMAIN-CONTAINING"/>
    <property type="match status" value="1"/>
</dbReference>
<dbReference type="EMBL" id="JASPKZ010006852">
    <property type="protein sequence ID" value="KAJ9586687.1"/>
    <property type="molecule type" value="Genomic_DNA"/>
</dbReference>
<feature type="domain" description="CHK kinase-like" evidence="1">
    <location>
        <begin position="119"/>
        <end position="319"/>
    </location>
</feature>